<dbReference type="InterPro" id="IPR036890">
    <property type="entry name" value="HATPase_C_sf"/>
</dbReference>
<dbReference type="Pfam" id="PF02518">
    <property type="entry name" value="HATPase_c"/>
    <property type="match status" value="1"/>
</dbReference>
<dbReference type="PANTHER" id="PTHR41523">
    <property type="entry name" value="TWO-COMPONENT SYSTEM SENSOR PROTEIN"/>
    <property type="match status" value="1"/>
</dbReference>
<dbReference type="Pfam" id="PF07568">
    <property type="entry name" value="HisKA_2"/>
    <property type="match status" value="1"/>
</dbReference>
<dbReference type="SUPFAM" id="SSF55874">
    <property type="entry name" value="ATPase domain of HSP90 chaperone/DNA topoisomerase II/histidine kinase"/>
    <property type="match status" value="1"/>
</dbReference>
<gene>
    <name evidence="14" type="ORF">CRV04_12005</name>
</gene>
<dbReference type="Pfam" id="PF07695">
    <property type="entry name" value="7TMR-DISM_7TM"/>
    <property type="match status" value="1"/>
</dbReference>
<feature type="transmembrane region" description="Helical" evidence="9">
    <location>
        <begin position="356"/>
        <end position="378"/>
    </location>
</feature>
<dbReference type="InterPro" id="IPR011622">
    <property type="entry name" value="7TMR_DISM_rcpt_extracell_dom2"/>
</dbReference>
<evidence type="ECO:0000256" key="2">
    <source>
        <dbReference type="ARBA" id="ARBA00012438"/>
    </source>
</evidence>
<dbReference type="Gene3D" id="2.60.40.2380">
    <property type="match status" value="1"/>
</dbReference>
<dbReference type="InterPro" id="IPR003594">
    <property type="entry name" value="HATPase_dom"/>
</dbReference>
<evidence type="ECO:0000256" key="4">
    <source>
        <dbReference type="ARBA" id="ARBA00022679"/>
    </source>
</evidence>
<accession>A0A4V1LNL7</accession>
<comment type="caution">
    <text evidence="14">The sequence shown here is derived from an EMBL/GenBank/DDBJ whole genome shotgun (WGS) entry which is preliminary data.</text>
</comment>
<reference evidence="14 15" key="1">
    <citation type="submission" date="2017-10" db="EMBL/GenBank/DDBJ databases">
        <title>Genomics of the genus Arcobacter.</title>
        <authorList>
            <person name="Perez-Cataluna A."/>
            <person name="Figueras M.J."/>
        </authorList>
    </citation>
    <scope>NUCLEOTIDE SEQUENCE [LARGE SCALE GENOMIC DNA]</scope>
    <source>
        <strain evidence="14 15">CECT 8987</strain>
    </source>
</reference>
<dbReference type="EMBL" id="PDKN01000011">
    <property type="protein sequence ID" value="RXJ54099.1"/>
    <property type="molecule type" value="Genomic_DNA"/>
</dbReference>
<keyword evidence="5" id="KW-0547">Nucleotide-binding</keyword>
<keyword evidence="9" id="KW-0812">Transmembrane</keyword>
<evidence type="ECO:0000259" key="10">
    <source>
        <dbReference type="Pfam" id="PF02518"/>
    </source>
</evidence>
<dbReference type="OrthoDB" id="5342753at2"/>
<evidence type="ECO:0000259" key="13">
    <source>
        <dbReference type="Pfam" id="PF07696"/>
    </source>
</evidence>
<keyword evidence="9" id="KW-1133">Transmembrane helix</keyword>
<dbReference type="Gene3D" id="3.30.565.10">
    <property type="entry name" value="Histidine kinase-like ATPase, C-terminal domain"/>
    <property type="match status" value="1"/>
</dbReference>
<keyword evidence="9" id="KW-0472">Membrane</keyword>
<feature type="domain" description="Histidine kinase/HSP90-like ATPase" evidence="10">
    <location>
        <begin position="529"/>
        <end position="611"/>
    </location>
</feature>
<protein>
    <recommendedName>
        <fullName evidence="2">histidine kinase</fullName>
        <ecNumber evidence="2">2.7.13.3</ecNumber>
    </recommendedName>
</protein>
<feature type="transmembrane region" description="Helical" evidence="9">
    <location>
        <begin position="276"/>
        <end position="295"/>
    </location>
</feature>
<keyword evidence="8" id="KW-0175">Coiled coil</keyword>
<evidence type="ECO:0000256" key="9">
    <source>
        <dbReference type="SAM" id="Phobius"/>
    </source>
</evidence>
<feature type="transmembrane region" description="Helical" evidence="9">
    <location>
        <begin position="332"/>
        <end position="350"/>
    </location>
</feature>
<organism evidence="14 15">
    <name type="scientific">Candidatus Marinarcus aquaticus</name>
    <dbReference type="NCBI Taxonomy" id="2044504"/>
    <lineage>
        <taxon>Bacteria</taxon>
        <taxon>Pseudomonadati</taxon>
        <taxon>Campylobacterota</taxon>
        <taxon>Epsilonproteobacteria</taxon>
        <taxon>Campylobacterales</taxon>
        <taxon>Arcobacteraceae</taxon>
        <taxon>Candidatus Marinarcus</taxon>
    </lineage>
</organism>
<keyword evidence="7" id="KW-0067">ATP-binding</keyword>
<dbReference type="GO" id="GO:0005524">
    <property type="term" value="F:ATP binding"/>
    <property type="evidence" value="ECO:0007669"/>
    <property type="project" value="UniProtKB-KW"/>
</dbReference>
<dbReference type="EC" id="2.7.13.3" evidence="2"/>
<feature type="transmembrane region" description="Helical" evidence="9">
    <location>
        <begin position="244"/>
        <end position="264"/>
    </location>
</feature>
<feature type="transmembrane region" description="Helical" evidence="9">
    <location>
        <begin position="204"/>
        <end position="224"/>
    </location>
</feature>
<proteinExistence type="predicted"/>
<evidence type="ECO:0000256" key="5">
    <source>
        <dbReference type="ARBA" id="ARBA00022741"/>
    </source>
</evidence>
<evidence type="ECO:0000256" key="3">
    <source>
        <dbReference type="ARBA" id="ARBA00022553"/>
    </source>
</evidence>
<keyword evidence="15" id="KW-1185">Reference proteome</keyword>
<feature type="transmembrane region" description="Helical" evidence="9">
    <location>
        <begin position="301"/>
        <end position="320"/>
    </location>
</feature>
<evidence type="ECO:0000313" key="14">
    <source>
        <dbReference type="EMBL" id="RXJ54099.1"/>
    </source>
</evidence>
<dbReference type="RefSeq" id="WP_128997103.1">
    <property type="nucleotide sequence ID" value="NZ_PDKN01000011.1"/>
</dbReference>
<dbReference type="Gene3D" id="3.30.450.20">
    <property type="entry name" value="PAS domain"/>
    <property type="match status" value="1"/>
</dbReference>
<evidence type="ECO:0000256" key="8">
    <source>
        <dbReference type="SAM" id="Coils"/>
    </source>
</evidence>
<dbReference type="Pfam" id="PF07696">
    <property type="entry name" value="7TMR-DISMED2"/>
    <property type="match status" value="1"/>
</dbReference>
<evidence type="ECO:0000259" key="11">
    <source>
        <dbReference type="Pfam" id="PF07568"/>
    </source>
</evidence>
<feature type="domain" description="Signal transduction histidine kinase subgroup 2 dimerisation and phosphoacceptor" evidence="11">
    <location>
        <begin position="429"/>
        <end position="503"/>
    </location>
</feature>
<evidence type="ECO:0000256" key="7">
    <source>
        <dbReference type="ARBA" id="ARBA00022840"/>
    </source>
</evidence>
<dbReference type="PANTHER" id="PTHR41523:SF8">
    <property type="entry name" value="ETHYLENE RESPONSE SENSOR PROTEIN"/>
    <property type="match status" value="1"/>
</dbReference>
<evidence type="ECO:0000256" key="6">
    <source>
        <dbReference type="ARBA" id="ARBA00022777"/>
    </source>
</evidence>
<dbReference type="Proteomes" id="UP000290657">
    <property type="component" value="Unassembled WGS sequence"/>
</dbReference>
<sequence length="622" mass="73613">MRSLILFILFCFHLHAFSVTEKDKVIPLLEHATIYHDMGNKENITTILAQPEKFSLPSKNQIDYCNLKPESVWIKFRLNNESEISLERIISINNLTTEEVTLYEIKNNQILWEKTTGLFHLDKFAGTIFYNITFTLQPHTTHEFYLYVKNEQLSLWFKPELFTPDEFYKKDSLEQLIWALFFGGILSLAIYNAFLFFFTKDRIYFYYLLYLVATLMQNQLSLFAKFHLFPMQSIEFIKVDHYFSVFYINVLVTFAMALFIRCFLNTPQYKKIDITLRGLIYMIPLYFILQLFNVFTISQVVFFQFFTPYYFLWIGFYALYKKNPQAKFFIMGWSLALLGWLSVFFQYMGIFPVEEFFAYTFEVLIISEVILFAIFLAYRIKSLEKKKSDLTKSLLIQQRNESRRLEQIVQLRTQELNNELKQNELLLKELHHRVKNNMQFITSLYALKLNDNNDTHIQEKLYDVERKIHAMSIVHQMLYNQKNLVHIDAKEYFEKVLDNIKNSFELENITFHLNINATLDTEEAIYCGLIVNELVTNAIKHAFDGAQGIISIELHDFNSGILLKVSDNGKGLTKTNKLTFGQMMVESLAQEQLEGELKTVVDNGTHISLWFKNKKYHTQYND</sequence>
<evidence type="ECO:0000313" key="15">
    <source>
        <dbReference type="Proteomes" id="UP000290657"/>
    </source>
</evidence>
<dbReference type="GO" id="GO:0004673">
    <property type="term" value="F:protein histidine kinase activity"/>
    <property type="evidence" value="ECO:0007669"/>
    <property type="project" value="UniProtKB-EC"/>
</dbReference>
<feature type="coiled-coil region" evidence="8">
    <location>
        <begin position="380"/>
        <end position="433"/>
    </location>
</feature>
<keyword evidence="3" id="KW-0597">Phosphoprotein</keyword>
<keyword evidence="6" id="KW-0418">Kinase</keyword>
<evidence type="ECO:0000259" key="12">
    <source>
        <dbReference type="Pfam" id="PF07695"/>
    </source>
</evidence>
<feature type="domain" description="7TM-DISM receptor extracellular" evidence="12">
    <location>
        <begin position="174"/>
        <end position="379"/>
    </location>
</feature>
<feature type="transmembrane region" description="Helical" evidence="9">
    <location>
        <begin position="176"/>
        <end position="197"/>
    </location>
</feature>
<dbReference type="AlphaFoldDB" id="A0A4V1LNL7"/>
<dbReference type="InterPro" id="IPR011495">
    <property type="entry name" value="Sig_transdc_His_kin_sub2_dim/P"/>
</dbReference>
<evidence type="ECO:0000256" key="1">
    <source>
        <dbReference type="ARBA" id="ARBA00000085"/>
    </source>
</evidence>
<comment type="catalytic activity">
    <reaction evidence="1">
        <text>ATP + protein L-histidine = ADP + protein N-phospho-L-histidine.</text>
        <dbReference type="EC" id="2.7.13.3"/>
    </reaction>
</comment>
<feature type="domain" description="7TM-DISM receptor extracellular" evidence="13">
    <location>
        <begin position="31"/>
        <end position="152"/>
    </location>
</feature>
<keyword evidence="4" id="KW-0808">Transferase</keyword>
<dbReference type="InterPro" id="IPR011623">
    <property type="entry name" value="7TMR_DISM_rcpt_extracell_dom1"/>
</dbReference>
<name>A0A4V1LNL7_9BACT</name>